<proteinExistence type="predicted"/>
<keyword evidence="2" id="KW-1185">Reference proteome</keyword>
<evidence type="ECO:0000313" key="1">
    <source>
        <dbReference type="EMBL" id="AWY08577.1"/>
    </source>
</evidence>
<gene>
    <name evidence="1" type="ORF">Alexandra_326</name>
</gene>
<protein>
    <submittedName>
        <fullName evidence="1">Uncharacterized protein</fullName>
    </submittedName>
</protein>
<organism evidence="1 2">
    <name type="scientific">Erwinia phage vB_EamM_Alexandra</name>
    <dbReference type="NCBI Taxonomy" id="2201424"/>
    <lineage>
        <taxon>Viruses</taxon>
        <taxon>Duplodnaviria</taxon>
        <taxon>Heunggongvirae</taxon>
        <taxon>Uroviricota</taxon>
        <taxon>Caudoviricetes</taxon>
        <taxon>Alexandravirus</taxon>
        <taxon>Alexandravirus alexandra</taxon>
    </lineage>
</organism>
<evidence type="ECO:0000313" key="2">
    <source>
        <dbReference type="Proteomes" id="UP000251795"/>
    </source>
</evidence>
<reference evidence="1 2" key="1">
    <citation type="submission" date="2018-04" db="EMBL/GenBank/DDBJ databases">
        <authorList>
            <person name="Go L.Y."/>
            <person name="Mitchell J.A."/>
        </authorList>
    </citation>
    <scope>NUCLEOTIDE SEQUENCE [LARGE SCALE GENOMIC DNA]</scope>
</reference>
<dbReference type="Proteomes" id="UP000251795">
    <property type="component" value="Segment"/>
</dbReference>
<accession>A0A2Z4QEN9</accession>
<name>A0A2Z4QEN9_9CAUD</name>
<sequence length="63" mass="7389">MKTINEQVKELKQHGVLIVEEHQKHTLPDLTFTLDCLCMPHTKREVETTTRGRVVKIRLTNIH</sequence>
<dbReference type="EMBL" id="MH248138">
    <property type="protein sequence ID" value="AWY08577.1"/>
    <property type="molecule type" value="Genomic_DNA"/>
</dbReference>